<dbReference type="Proteomes" id="UP000758155">
    <property type="component" value="Unassembled WGS sequence"/>
</dbReference>
<dbReference type="Pfam" id="PF06687">
    <property type="entry name" value="SUR7"/>
    <property type="match status" value="1"/>
</dbReference>
<feature type="transmembrane region" description="Helical" evidence="1">
    <location>
        <begin position="258"/>
        <end position="281"/>
    </location>
</feature>
<feature type="transmembrane region" description="Helical" evidence="1">
    <location>
        <begin position="293"/>
        <end position="319"/>
    </location>
</feature>
<dbReference type="GO" id="GO:0031505">
    <property type="term" value="P:fungal-type cell wall organization"/>
    <property type="evidence" value="ECO:0007669"/>
    <property type="project" value="TreeGrafter"/>
</dbReference>
<reference evidence="2" key="1">
    <citation type="submission" date="2019-04" db="EMBL/GenBank/DDBJ databases">
        <title>Sequencing of skin fungus with MAO and IRED activity.</title>
        <authorList>
            <person name="Marsaioli A.J."/>
            <person name="Bonatto J.M.C."/>
            <person name="Reis Junior O."/>
        </authorList>
    </citation>
    <scope>NUCLEOTIDE SEQUENCE</scope>
    <source>
        <strain evidence="2">28M1</strain>
    </source>
</reference>
<evidence type="ECO:0000313" key="2">
    <source>
        <dbReference type="EMBL" id="KAF3032588.1"/>
    </source>
</evidence>
<protein>
    <submittedName>
        <fullName evidence="2">Uncharacterized protein</fullName>
    </submittedName>
</protein>
<feature type="transmembrane region" description="Helical" evidence="1">
    <location>
        <begin position="339"/>
        <end position="361"/>
    </location>
</feature>
<comment type="caution">
    <text evidence="2">The sequence shown here is derived from an EMBL/GenBank/DDBJ whole genome shotgun (WGS) entry which is preliminary data.</text>
</comment>
<accession>A0A9P4WHQ0</accession>
<dbReference type="GO" id="GO:0051285">
    <property type="term" value="C:cell cortex of cell tip"/>
    <property type="evidence" value="ECO:0007669"/>
    <property type="project" value="TreeGrafter"/>
</dbReference>
<keyword evidence="1" id="KW-1133">Transmembrane helix</keyword>
<feature type="transmembrane region" description="Helical" evidence="1">
    <location>
        <begin position="56"/>
        <end position="77"/>
    </location>
</feature>
<dbReference type="OrthoDB" id="4159154at2759"/>
<gene>
    <name evidence="2" type="ORF">E8E12_001856</name>
</gene>
<dbReference type="InterPro" id="IPR009571">
    <property type="entry name" value="SUR7/Rim9-like_fungi"/>
</dbReference>
<organism evidence="2 3">
    <name type="scientific">Didymella heteroderae</name>
    <dbReference type="NCBI Taxonomy" id="1769908"/>
    <lineage>
        <taxon>Eukaryota</taxon>
        <taxon>Fungi</taxon>
        <taxon>Dikarya</taxon>
        <taxon>Ascomycota</taxon>
        <taxon>Pezizomycotina</taxon>
        <taxon>Dothideomycetes</taxon>
        <taxon>Pleosporomycetidae</taxon>
        <taxon>Pleosporales</taxon>
        <taxon>Pleosporineae</taxon>
        <taxon>Didymellaceae</taxon>
        <taxon>Didymella</taxon>
    </lineage>
</organism>
<evidence type="ECO:0000256" key="1">
    <source>
        <dbReference type="SAM" id="Phobius"/>
    </source>
</evidence>
<dbReference type="PANTHER" id="PTHR28019:SF7">
    <property type="entry name" value="SUR7 PROTEIN"/>
    <property type="match status" value="1"/>
</dbReference>
<dbReference type="InterPro" id="IPR052413">
    <property type="entry name" value="SUR7_domain"/>
</dbReference>
<dbReference type="EMBL" id="SWKV01000096">
    <property type="protein sequence ID" value="KAF3032588.1"/>
    <property type="molecule type" value="Genomic_DNA"/>
</dbReference>
<dbReference type="GO" id="GO:0005886">
    <property type="term" value="C:plasma membrane"/>
    <property type="evidence" value="ECO:0007669"/>
    <property type="project" value="InterPro"/>
</dbReference>
<evidence type="ECO:0000313" key="3">
    <source>
        <dbReference type="Proteomes" id="UP000758155"/>
    </source>
</evidence>
<sequence>MITPTMAAPAQSPHVFWEEKISIEPDLGDQRRSTYKALPSPPKTPKRVMMKYRFSGMIPLILSLAAFVLSLVVVLAGQNEGTFGGQYLVALNTSRLGQDIIVFEKASATSTAPSASASTISAPLNPANPDNPLNGLGDSLGDLASNLTDIVNDGLGDAINDVVKGVVDRTGVRDLYYVYIQKICSGSVVGEDGGNTGVFQIDDCRSYEEAGSSISALSNSVRSSIVIGEAQVSIPLFAKLVSSLDSVIGNVNALRKAIFASFIITMIGSMLSAISILPAMYFPQSRLLVYFNVCWPALAAVFAFLAAVLVSVMIVLASLLDGFSDTVGVQIHLGGVVLLFAWLSFAFVSLVTLYWAGVWFVETRKTSFMKRRRDEDEIGHWRGIGKEVWRDLKGRRRKPSMRADM</sequence>
<proteinExistence type="predicted"/>
<dbReference type="PANTHER" id="PTHR28019">
    <property type="entry name" value="CELL MEMBRANE PROTEIN YLR413W-RELATED"/>
    <property type="match status" value="1"/>
</dbReference>
<keyword evidence="1" id="KW-0472">Membrane</keyword>
<dbReference type="AlphaFoldDB" id="A0A9P4WHQ0"/>
<keyword evidence="3" id="KW-1185">Reference proteome</keyword>
<keyword evidence="1" id="KW-0812">Transmembrane</keyword>
<name>A0A9P4WHQ0_9PLEO</name>